<comment type="caution">
    <text evidence="2">The sequence shown here is derived from an EMBL/GenBank/DDBJ whole genome shotgun (WGS) entry which is preliminary data.</text>
</comment>
<feature type="transmembrane region" description="Helical" evidence="1">
    <location>
        <begin position="100"/>
        <end position="121"/>
    </location>
</feature>
<accession>H5TDD7</accession>
<sequence>MLSRKMFSTTKTFMKKLVLLQHFLLAALVTIISACLLQTQMVLLALSNIDIDITWSQRIYMSWQDLLGLLPSYGVIITIGLVIAFLIAKTIRKHTRATSPYLYVVAGGFTMAAILVGMQPILGVTLLAGARSLFGIILQIGAGLLGGLCFMRLRRPQTKAA</sequence>
<keyword evidence="1" id="KW-1133">Transmembrane helix</keyword>
<proteinExistence type="predicted"/>
<reference evidence="2 3" key="2">
    <citation type="journal article" date="2017" name="Antonie Van Leeuwenhoek">
        <title>Rhizobium rhizosphaerae sp. nov., a novel species isolated from rice rhizosphere.</title>
        <authorList>
            <person name="Zhao J.J."/>
            <person name="Zhang J."/>
            <person name="Zhang R.J."/>
            <person name="Zhang C.W."/>
            <person name="Yin H.Q."/>
            <person name="Zhang X.X."/>
        </authorList>
    </citation>
    <scope>NUCLEOTIDE SEQUENCE [LARGE SCALE GENOMIC DNA]</scope>
    <source>
        <strain evidence="2 3">ACAM 611</strain>
    </source>
</reference>
<feature type="transmembrane region" description="Helical" evidence="1">
    <location>
        <begin position="66"/>
        <end position="88"/>
    </location>
</feature>
<dbReference type="STRING" id="56804.BAE46_12000"/>
<dbReference type="EMBL" id="BAET01000027">
    <property type="protein sequence ID" value="GAB56314.1"/>
    <property type="molecule type" value="Genomic_DNA"/>
</dbReference>
<organism evidence="2 3">
    <name type="scientific">Glaciecola punicea ACAM 611</name>
    <dbReference type="NCBI Taxonomy" id="1121923"/>
    <lineage>
        <taxon>Bacteria</taxon>
        <taxon>Pseudomonadati</taxon>
        <taxon>Pseudomonadota</taxon>
        <taxon>Gammaproteobacteria</taxon>
        <taxon>Alteromonadales</taxon>
        <taxon>Alteromonadaceae</taxon>
        <taxon>Glaciecola</taxon>
    </lineage>
</organism>
<gene>
    <name evidence="2" type="ORF">GPUN_2199</name>
</gene>
<keyword evidence="1" id="KW-0812">Transmembrane</keyword>
<dbReference type="Proteomes" id="UP000053586">
    <property type="component" value="Unassembled WGS sequence"/>
</dbReference>
<keyword evidence="1" id="KW-0472">Membrane</keyword>
<dbReference type="PROSITE" id="PS51257">
    <property type="entry name" value="PROKAR_LIPOPROTEIN"/>
    <property type="match status" value="1"/>
</dbReference>
<dbReference type="AlphaFoldDB" id="H5TDD7"/>
<evidence type="ECO:0000256" key="1">
    <source>
        <dbReference type="SAM" id="Phobius"/>
    </source>
</evidence>
<evidence type="ECO:0008006" key="4">
    <source>
        <dbReference type="Google" id="ProtNLM"/>
    </source>
</evidence>
<evidence type="ECO:0000313" key="3">
    <source>
        <dbReference type="Proteomes" id="UP000053586"/>
    </source>
</evidence>
<evidence type="ECO:0000313" key="2">
    <source>
        <dbReference type="EMBL" id="GAB56314.1"/>
    </source>
</evidence>
<name>H5TDD7_9ALTE</name>
<keyword evidence="3" id="KW-1185">Reference proteome</keyword>
<reference evidence="2 3" key="1">
    <citation type="journal article" date="2012" name="J. Bacteriol.">
        <title>Genome sequence of proteorhodopsin-containing sea ice bacterium Glaciecola punicea ACAM 611T.</title>
        <authorList>
            <person name="Qin Q.-L."/>
            <person name="Xie B.-B."/>
            <person name="Shu Y.-L."/>
            <person name="Rong J.-C."/>
            <person name="Zhao D.-L."/>
            <person name="Zhang X.-Y."/>
            <person name="Chen X.-L."/>
            <person name="Zhou B.-C."/>
            <person name="Zhanga Y.-Z."/>
        </authorList>
    </citation>
    <scope>NUCLEOTIDE SEQUENCE [LARGE SCALE GENOMIC DNA]</scope>
    <source>
        <strain evidence="2 3">ACAM 611</strain>
    </source>
</reference>
<protein>
    <recommendedName>
        <fullName evidence="4">Lipoprotein</fullName>
    </recommendedName>
</protein>
<feature type="transmembrane region" description="Helical" evidence="1">
    <location>
        <begin position="133"/>
        <end position="153"/>
    </location>
</feature>